<feature type="region of interest" description="Disordered" evidence="1">
    <location>
        <begin position="169"/>
        <end position="234"/>
    </location>
</feature>
<sequence>MGKILIEVCMISARGLPRSSSLWKRQWFAVAWIDPNNKFCSKIDSSGSSNPTWKTKFTITVDSMKTDLQQLSLTAEVYSRDPIFLREKLQGTAIVMLKEFFTKFGKSAEPSRSGNEETGSYQLRKQKSGKPQGFVDIAVRIYEQSESGPSYPGINEGISVAIEDGPVLAYPNKPQPFPDNHFNNSYPNGSYPHSHPQPPPSNYANPQDSNAGYHRPPPPPPPPPPANTGFLPTLFPGANPLPESYVGMPGSGSAGRGSGPGFGMGLGAGALAAGAVIFGDDFMSGSSYPLNLDGCSLTVSTDPLF</sequence>
<dbReference type="Proteomes" id="UP001515500">
    <property type="component" value="Chromosome 19"/>
</dbReference>
<dbReference type="AlphaFoldDB" id="A0AB40AHM0"/>
<organism evidence="3 6">
    <name type="scientific">Dioscorea cayennensis subsp. rotundata</name>
    <name type="common">White Guinea yam</name>
    <name type="synonym">Dioscorea rotundata</name>
    <dbReference type="NCBI Taxonomy" id="55577"/>
    <lineage>
        <taxon>Eukaryota</taxon>
        <taxon>Viridiplantae</taxon>
        <taxon>Streptophyta</taxon>
        <taxon>Embryophyta</taxon>
        <taxon>Tracheophyta</taxon>
        <taxon>Spermatophyta</taxon>
        <taxon>Magnoliopsida</taxon>
        <taxon>Liliopsida</taxon>
        <taxon>Dioscoreales</taxon>
        <taxon>Dioscoreaceae</taxon>
        <taxon>Dioscorea</taxon>
    </lineage>
</organism>
<dbReference type="RefSeq" id="XP_039114367.1">
    <property type="nucleotide sequence ID" value="XM_039258433.1"/>
</dbReference>
<evidence type="ECO:0000313" key="5">
    <source>
        <dbReference type="RefSeq" id="XP_039114367.1"/>
    </source>
</evidence>
<dbReference type="GO" id="GO:0006952">
    <property type="term" value="P:defense response"/>
    <property type="evidence" value="ECO:0007669"/>
    <property type="project" value="InterPro"/>
</dbReference>
<dbReference type="InterPro" id="IPR035892">
    <property type="entry name" value="C2_domain_sf"/>
</dbReference>
<evidence type="ECO:0000313" key="6">
    <source>
        <dbReference type="RefSeq" id="XP_039114369.1"/>
    </source>
</evidence>
<dbReference type="PANTHER" id="PTHR32246:SF15">
    <property type="entry name" value="CALCIUM-DEPENDENT LIPID-BINDING (CALB DOMAIN) FAMILY PROTEIN"/>
    <property type="match status" value="1"/>
</dbReference>
<reference evidence="4 5" key="1">
    <citation type="submission" date="2025-04" db="UniProtKB">
        <authorList>
            <consortium name="RefSeq"/>
        </authorList>
    </citation>
    <scope>IDENTIFICATION</scope>
</reference>
<evidence type="ECO:0000313" key="4">
    <source>
        <dbReference type="RefSeq" id="XP_039114366.1"/>
    </source>
</evidence>
<evidence type="ECO:0000313" key="3">
    <source>
        <dbReference type="Proteomes" id="UP001515500"/>
    </source>
</evidence>
<accession>A0AB40AHM0</accession>
<dbReference type="PANTHER" id="PTHR32246">
    <property type="entry name" value="INGRESSION PROTEIN FIC1"/>
    <property type="match status" value="1"/>
</dbReference>
<dbReference type="InterPro" id="IPR044750">
    <property type="entry name" value="C2_SRC2/BAP"/>
</dbReference>
<feature type="region of interest" description="Disordered" evidence="1">
    <location>
        <begin position="106"/>
        <end position="129"/>
    </location>
</feature>
<protein>
    <submittedName>
        <fullName evidence="4 5">Protein SRC2 homolog</fullName>
    </submittedName>
</protein>
<evidence type="ECO:0000256" key="1">
    <source>
        <dbReference type="SAM" id="MobiDB-lite"/>
    </source>
</evidence>
<feature type="domain" description="C2" evidence="2">
    <location>
        <begin position="1"/>
        <end position="111"/>
    </location>
</feature>
<evidence type="ECO:0000259" key="2">
    <source>
        <dbReference type="PROSITE" id="PS50004"/>
    </source>
</evidence>
<dbReference type="SUPFAM" id="SSF49562">
    <property type="entry name" value="C2 domain (Calcium/lipid-binding domain, CaLB)"/>
    <property type="match status" value="1"/>
</dbReference>
<dbReference type="GeneID" id="120249788"/>
<dbReference type="PROSITE" id="PS50004">
    <property type="entry name" value="C2"/>
    <property type="match status" value="1"/>
</dbReference>
<keyword evidence="3" id="KW-1185">Reference proteome</keyword>
<feature type="compositionally biased region" description="Pro residues" evidence="1">
    <location>
        <begin position="215"/>
        <end position="226"/>
    </location>
</feature>
<dbReference type="RefSeq" id="XP_039114366.1">
    <property type="nucleotide sequence ID" value="XM_039258432.1"/>
</dbReference>
<dbReference type="CDD" id="cd04051">
    <property type="entry name" value="C2_SRC2_like"/>
    <property type="match status" value="1"/>
</dbReference>
<feature type="compositionally biased region" description="Polar residues" evidence="1">
    <location>
        <begin position="110"/>
        <end position="123"/>
    </location>
</feature>
<name>A0AB40AHM0_DIOCR</name>
<gene>
    <name evidence="4 5 6" type="primary">LOC120249788</name>
</gene>
<dbReference type="Pfam" id="PF00168">
    <property type="entry name" value="C2"/>
    <property type="match status" value="1"/>
</dbReference>
<dbReference type="RefSeq" id="XP_039114369.1">
    <property type="nucleotide sequence ID" value="XM_039258435.1"/>
</dbReference>
<dbReference type="InterPro" id="IPR000008">
    <property type="entry name" value="C2_dom"/>
</dbReference>
<dbReference type="SMART" id="SM00239">
    <property type="entry name" value="C2"/>
    <property type="match status" value="1"/>
</dbReference>
<proteinExistence type="predicted"/>
<dbReference type="Gene3D" id="2.60.40.150">
    <property type="entry name" value="C2 domain"/>
    <property type="match status" value="1"/>
</dbReference>